<dbReference type="AlphaFoldDB" id="A0A7V3N426"/>
<dbReference type="SUPFAM" id="SSF46600">
    <property type="entry name" value="C-terminal UvrC-binding domain of UvrB"/>
    <property type="match status" value="1"/>
</dbReference>
<dbReference type="InterPro" id="IPR036876">
    <property type="entry name" value="UVR_dom_sf"/>
</dbReference>
<accession>A0A7V3N426</accession>
<protein>
    <submittedName>
        <fullName evidence="9">Excinuclease ABC subunit UvrC</fullName>
    </submittedName>
</protein>
<gene>
    <name evidence="9" type="ORF">ENV41_00090</name>
</gene>
<keyword evidence="2" id="KW-0227">DNA damage</keyword>
<dbReference type="Gene3D" id="4.10.860.10">
    <property type="entry name" value="UVR domain"/>
    <property type="match status" value="1"/>
</dbReference>
<dbReference type="Pfam" id="PF01541">
    <property type="entry name" value="GIY-YIG"/>
    <property type="match status" value="1"/>
</dbReference>
<dbReference type="SUPFAM" id="SSF82771">
    <property type="entry name" value="GIY-YIG endonuclease"/>
    <property type="match status" value="1"/>
</dbReference>
<dbReference type="FunFam" id="3.40.1440.10:FF:000001">
    <property type="entry name" value="UvrABC system protein C"/>
    <property type="match status" value="1"/>
</dbReference>
<evidence type="ECO:0000256" key="5">
    <source>
        <dbReference type="ARBA" id="ARBA00023204"/>
    </source>
</evidence>
<keyword evidence="5" id="KW-0234">DNA repair</keyword>
<dbReference type="PROSITE" id="PS50165">
    <property type="entry name" value="UVRC"/>
    <property type="match status" value="1"/>
</dbReference>
<name>A0A7V3N426_UNCC3</name>
<dbReference type="PANTHER" id="PTHR30562:SF1">
    <property type="entry name" value="UVRABC SYSTEM PROTEIN C"/>
    <property type="match status" value="1"/>
</dbReference>
<dbReference type="GO" id="GO:0009380">
    <property type="term" value="C:excinuclease repair complex"/>
    <property type="evidence" value="ECO:0007669"/>
    <property type="project" value="TreeGrafter"/>
</dbReference>
<dbReference type="SMART" id="SM00465">
    <property type="entry name" value="GIYc"/>
    <property type="match status" value="1"/>
</dbReference>
<comment type="caution">
    <text evidence="9">The sequence shown here is derived from an EMBL/GenBank/DDBJ whole genome shotgun (WGS) entry which is preliminary data.</text>
</comment>
<dbReference type="Gene3D" id="3.30.420.340">
    <property type="entry name" value="UvrC, RNAse H endonuclease domain"/>
    <property type="match status" value="1"/>
</dbReference>
<evidence type="ECO:0000259" key="6">
    <source>
        <dbReference type="PROSITE" id="PS50151"/>
    </source>
</evidence>
<evidence type="ECO:0000259" key="8">
    <source>
        <dbReference type="PROSITE" id="PS50165"/>
    </source>
</evidence>
<dbReference type="GO" id="GO:0006289">
    <property type="term" value="P:nucleotide-excision repair"/>
    <property type="evidence" value="ECO:0007669"/>
    <property type="project" value="InterPro"/>
</dbReference>
<dbReference type="InterPro" id="IPR035901">
    <property type="entry name" value="GIY-YIG_endonuc_sf"/>
</dbReference>
<keyword evidence="4" id="KW-0267">Excision nuclease</keyword>
<dbReference type="CDD" id="cd10434">
    <property type="entry name" value="GIY-YIG_UvrC_Cho"/>
    <property type="match status" value="1"/>
</dbReference>
<dbReference type="PROSITE" id="PS50164">
    <property type="entry name" value="GIY_YIG"/>
    <property type="match status" value="1"/>
</dbReference>
<evidence type="ECO:0000256" key="1">
    <source>
        <dbReference type="ARBA" id="ARBA00022490"/>
    </source>
</evidence>
<dbReference type="InterPro" id="IPR050066">
    <property type="entry name" value="UvrABC_protein_C"/>
</dbReference>
<dbReference type="GO" id="GO:0009381">
    <property type="term" value="F:excinuclease ABC activity"/>
    <property type="evidence" value="ECO:0007669"/>
    <property type="project" value="InterPro"/>
</dbReference>
<dbReference type="PROSITE" id="PS50151">
    <property type="entry name" value="UVR"/>
    <property type="match status" value="1"/>
</dbReference>
<keyword evidence="3" id="KW-0228">DNA excision</keyword>
<evidence type="ECO:0000313" key="9">
    <source>
        <dbReference type="EMBL" id="HFZ08519.1"/>
    </source>
</evidence>
<reference evidence="9" key="1">
    <citation type="journal article" date="2020" name="mSystems">
        <title>Genome- and Community-Level Interaction Insights into Carbon Utilization and Element Cycling Functions of Hydrothermarchaeota in Hydrothermal Sediment.</title>
        <authorList>
            <person name="Zhou Z."/>
            <person name="Liu Y."/>
            <person name="Xu W."/>
            <person name="Pan J."/>
            <person name="Luo Z.H."/>
            <person name="Li M."/>
        </authorList>
    </citation>
    <scope>NUCLEOTIDE SEQUENCE [LARGE SCALE GENOMIC DNA]</scope>
    <source>
        <strain evidence="9">SpSt-757</strain>
    </source>
</reference>
<keyword evidence="1" id="KW-0963">Cytoplasm</keyword>
<evidence type="ECO:0000259" key="7">
    <source>
        <dbReference type="PROSITE" id="PS50164"/>
    </source>
</evidence>
<dbReference type="Gene3D" id="3.40.1440.10">
    <property type="entry name" value="GIY-YIG endonuclease"/>
    <property type="match status" value="1"/>
</dbReference>
<dbReference type="EMBL" id="DTGG01000005">
    <property type="protein sequence ID" value="HFZ08519.1"/>
    <property type="molecule type" value="Genomic_DNA"/>
</dbReference>
<evidence type="ECO:0000256" key="3">
    <source>
        <dbReference type="ARBA" id="ARBA00022769"/>
    </source>
</evidence>
<dbReference type="InterPro" id="IPR001943">
    <property type="entry name" value="UVR_dom"/>
</dbReference>
<dbReference type="InterPro" id="IPR001162">
    <property type="entry name" value="UvrC_RNase_H_dom"/>
</dbReference>
<dbReference type="Pfam" id="PF02151">
    <property type="entry name" value="UVR"/>
    <property type="match status" value="1"/>
</dbReference>
<feature type="domain" description="GIY-YIG" evidence="7">
    <location>
        <begin position="14"/>
        <end position="93"/>
    </location>
</feature>
<feature type="domain" description="UVR" evidence="6">
    <location>
        <begin position="205"/>
        <end position="240"/>
    </location>
</feature>
<dbReference type="InterPro" id="IPR038476">
    <property type="entry name" value="UvrC_RNase_H_dom_sf"/>
</dbReference>
<dbReference type="PANTHER" id="PTHR30562">
    <property type="entry name" value="UVRC/OXIDOREDUCTASE"/>
    <property type="match status" value="1"/>
</dbReference>
<dbReference type="InterPro" id="IPR000305">
    <property type="entry name" value="GIY-YIG_endonuc"/>
</dbReference>
<sequence>MSEDIRQQLSNLPNKPGVYIFRDKRGKILYIGKASSIRKRVHSYFRDRSILLPRIEKMVSQIAKIDFIESRSEIEALLLESNLIKKQKPKYNVEWKDDKNYLYIKVDKKGKGSRESMFPRVSTVRKPQESEAEYFGPFTDASAVRKTLSFLRRLFPYRTCRLFPARPCLWHHIKRCPAPCVEAISADDYNEITKQIILFLRGKQDVVLAALKKEMAKLSQQKKFEQAAQLRDRIKALEHINEIAVLRMDSIERGANGQWELINFLQSYYPNISDHPSFRIEAYDVSNISGTSGTGSMVVFVDGKREPNEYRRFAIKTVKKIDDVACMREILKRRFAHRDEWFLPDLILLDGGKGQLQAARLAQKEYRLSIPYIALAKKREEIYLPEAKRPIVLPKSSPALLFLQRIRDEAHRFAKSYHLKLRSKKLIA</sequence>
<evidence type="ECO:0000256" key="4">
    <source>
        <dbReference type="ARBA" id="ARBA00022881"/>
    </source>
</evidence>
<dbReference type="Pfam" id="PF08459">
    <property type="entry name" value="UvrC_RNaseH_dom"/>
    <property type="match status" value="1"/>
</dbReference>
<dbReference type="InterPro" id="IPR047296">
    <property type="entry name" value="GIY-YIG_UvrC_Cho"/>
</dbReference>
<feature type="domain" description="UvrC family homology region profile" evidence="8">
    <location>
        <begin position="216"/>
        <end position="360"/>
    </location>
</feature>
<evidence type="ECO:0000256" key="2">
    <source>
        <dbReference type="ARBA" id="ARBA00022763"/>
    </source>
</evidence>
<proteinExistence type="predicted"/>
<organism evidence="9">
    <name type="scientific">candidate division CPR3 bacterium</name>
    <dbReference type="NCBI Taxonomy" id="2268181"/>
    <lineage>
        <taxon>Bacteria</taxon>
        <taxon>Bacteria division CPR3</taxon>
    </lineage>
</organism>